<dbReference type="OrthoDB" id="1938336at2759"/>
<reference evidence="1 2" key="1">
    <citation type="journal article" date="2014" name="PLoS ONE">
        <title>Global Analysis of Gene Expression Profiles in Physic Nut (Jatropha curcas L.) Seedlings Exposed to Salt Stress.</title>
        <authorList>
            <person name="Zhang L."/>
            <person name="Zhang C."/>
            <person name="Wu P."/>
            <person name="Chen Y."/>
            <person name="Li M."/>
            <person name="Jiang H."/>
            <person name="Wu G."/>
        </authorList>
    </citation>
    <scope>NUCLEOTIDE SEQUENCE [LARGE SCALE GENOMIC DNA]</scope>
    <source>
        <strain evidence="2">cv. GZQX0401</strain>
        <tissue evidence="1">Young leaves</tissue>
    </source>
</reference>
<dbReference type="EMBL" id="KK915153">
    <property type="protein sequence ID" value="KDP24011.1"/>
    <property type="molecule type" value="Genomic_DNA"/>
</dbReference>
<name>A0A067JJ62_JATCU</name>
<dbReference type="AlphaFoldDB" id="A0A067JJ62"/>
<evidence type="ECO:0008006" key="3">
    <source>
        <dbReference type="Google" id="ProtNLM"/>
    </source>
</evidence>
<evidence type="ECO:0000313" key="1">
    <source>
        <dbReference type="EMBL" id="KDP24011.1"/>
    </source>
</evidence>
<accession>A0A067JJ62</accession>
<evidence type="ECO:0000313" key="2">
    <source>
        <dbReference type="Proteomes" id="UP000027138"/>
    </source>
</evidence>
<protein>
    <recommendedName>
        <fullName evidence="3">Aminotransferase-like plant mobile domain-containing protein</fullName>
    </recommendedName>
</protein>
<dbReference type="PANTHER" id="PTHR46033:SF8">
    <property type="entry name" value="PROTEIN MAINTENANCE OF MERISTEMS-LIKE"/>
    <property type="match status" value="1"/>
</dbReference>
<organism evidence="1 2">
    <name type="scientific">Jatropha curcas</name>
    <name type="common">Barbados nut</name>
    <dbReference type="NCBI Taxonomy" id="180498"/>
    <lineage>
        <taxon>Eukaryota</taxon>
        <taxon>Viridiplantae</taxon>
        <taxon>Streptophyta</taxon>
        <taxon>Embryophyta</taxon>
        <taxon>Tracheophyta</taxon>
        <taxon>Spermatophyta</taxon>
        <taxon>Magnoliopsida</taxon>
        <taxon>eudicotyledons</taxon>
        <taxon>Gunneridae</taxon>
        <taxon>Pentapetalae</taxon>
        <taxon>rosids</taxon>
        <taxon>fabids</taxon>
        <taxon>Malpighiales</taxon>
        <taxon>Euphorbiaceae</taxon>
        <taxon>Crotonoideae</taxon>
        <taxon>Jatropheae</taxon>
        <taxon>Jatropha</taxon>
    </lineage>
</organism>
<keyword evidence="2" id="KW-1185">Reference proteome</keyword>
<gene>
    <name evidence="1" type="ORF">JCGZ_27039</name>
</gene>
<sequence>MLYFEKCMSCIKASGNAFTANEWFDRLPERAQDYVEEASFGHFLETLQRVQGRSLPSSLLVLMERWMDTTHTFHIPFSKMTITPVDFATITSLPFGGRLVVFDDRL</sequence>
<dbReference type="PANTHER" id="PTHR46033">
    <property type="entry name" value="PROTEIN MAIN-LIKE 2"/>
    <property type="match status" value="1"/>
</dbReference>
<dbReference type="InterPro" id="IPR044824">
    <property type="entry name" value="MAIN-like"/>
</dbReference>
<dbReference type="GO" id="GO:0010073">
    <property type="term" value="P:meristem maintenance"/>
    <property type="evidence" value="ECO:0007669"/>
    <property type="project" value="InterPro"/>
</dbReference>
<dbReference type="Proteomes" id="UP000027138">
    <property type="component" value="Unassembled WGS sequence"/>
</dbReference>
<proteinExistence type="predicted"/>